<feature type="transmembrane region" description="Helical" evidence="1">
    <location>
        <begin position="24"/>
        <end position="50"/>
    </location>
</feature>
<gene>
    <name evidence="2" type="ORF">MCEIKFBD_00040</name>
</gene>
<proteinExistence type="predicted"/>
<keyword evidence="1" id="KW-1133">Transmembrane helix</keyword>
<dbReference type="EMBL" id="MT631599">
    <property type="protein sequence ID" value="QNO54979.1"/>
    <property type="molecule type" value="Genomic_DNA"/>
</dbReference>
<reference evidence="2" key="1">
    <citation type="submission" date="2020-06" db="EMBL/GenBank/DDBJ databases">
        <title>Unique genomic features of the anaerobic methanotrophic archaea.</title>
        <authorList>
            <person name="Chadwick G.L."/>
            <person name="Skennerton C.T."/>
            <person name="Laso-Perez R."/>
            <person name="Leu A.O."/>
            <person name="Speth D.R."/>
            <person name="Yu H."/>
            <person name="Morgan-Lang C."/>
            <person name="Hatzenpichler R."/>
            <person name="Goudeau D."/>
            <person name="Malmstrom R."/>
            <person name="Brazelton W.J."/>
            <person name="Woyke T."/>
            <person name="Hallam S.J."/>
            <person name="Tyson G.W."/>
            <person name="Wegener G."/>
            <person name="Boetius A."/>
            <person name="Orphan V."/>
        </authorList>
    </citation>
    <scope>NUCLEOTIDE SEQUENCE</scope>
</reference>
<name>A0A7G9Z3Z5_9EURY</name>
<keyword evidence="1" id="KW-0812">Transmembrane</keyword>
<keyword evidence="1" id="KW-0472">Membrane</keyword>
<dbReference type="AlphaFoldDB" id="A0A7G9Z3Z5"/>
<organism evidence="2">
    <name type="scientific">Candidatus Methanophaga sp. ANME-1 ERB7</name>
    <dbReference type="NCBI Taxonomy" id="2759913"/>
    <lineage>
        <taxon>Archaea</taxon>
        <taxon>Methanobacteriati</taxon>
        <taxon>Methanobacteriota</taxon>
        <taxon>Stenosarchaea group</taxon>
        <taxon>Methanomicrobia</taxon>
        <taxon>Candidatus Methanophagales</taxon>
        <taxon>Candidatus Methanophagaceae</taxon>
        <taxon>Candidatus Methanophaga</taxon>
    </lineage>
</organism>
<protein>
    <submittedName>
        <fullName evidence="2">Uncharacterized protein</fullName>
    </submittedName>
</protein>
<sequence length="65" mass="7392">MRSGLIAAFLYSRAIKIPLLPLMVYYFGALFVVVLLPYIVITSLVVGEIIELIESRTRRNTVKYS</sequence>
<accession>A0A7G9Z3Z5</accession>
<evidence type="ECO:0000313" key="2">
    <source>
        <dbReference type="EMBL" id="QNO54979.1"/>
    </source>
</evidence>
<evidence type="ECO:0000256" key="1">
    <source>
        <dbReference type="SAM" id="Phobius"/>
    </source>
</evidence>